<name>A0A9X5FH72_9MICO</name>
<dbReference type="Proteomes" id="UP000774283">
    <property type="component" value="Unassembled WGS sequence"/>
</dbReference>
<gene>
    <name evidence="3" type="ORF">HF995_12980</name>
</gene>
<evidence type="ECO:0000313" key="3">
    <source>
        <dbReference type="EMBL" id="NKX94171.1"/>
    </source>
</evidence>
<keyword evidence="2" id="KW-0472">Membrane</keyword>
<feature type="transmembrane region" description="Helical" evidence="2">
    <location>
        <begin position="68"/>
        <end position="92"/>
    </location>
</feature>
<protein>
    <recommendedName>
        <fullName evidence="5">Septum formation-related domain-containing protein</fullName>
    </recommendedName>
</protein>
<dbReference type="AlphaFoldDB" id="A0A9X5FH72"/>
<proteinExistence type="predicted"/>
<organism evidence="3 4">
    <name type="scientific">Sanguibacter hominis ATCC BAA-789</name>
    <dbReference type="NCBI Taxonomy" id="1312740"/>
    <lineage>
        <taxon>Bacteria</taxon>
        <taxon>Bacillati</taxon>
        <taxon>Actinomycetota</taxon>
        <taxon>Actinomycetes</taxon>
        <taxon>Micrococcales</taxon>
        <taxon>Sanguibacteraceae</taxon>
        <taxon>Sanguibacter</taxon>
    </lineage>
</organism>
<feature type="compositionally biased region" description="Pro residues" evidence="1">
    <location>
        <begin position="1"/>
        <end position="12"/>
    </location>
</feature>
<keyword evidence="4" id="KW-1185">Reference proteome</keyword>
<reference evidence="3 4" key="1">
    <citation type="submission" date="2020-04" db="EMBL/GenBank/DDBJ databases">
        <title>MicrobeNet Type strains.</title>
        <authorList>
            <person name="Nicholson A.C."/>
        </authorList>
    </citation>
    <scope>NUCLEOTIDE SEQUENCE [LARGE SCALE GENOMIC DNA]</scope>
    <source>
        <strain evidence="3 4">ATCC BAA-789</strain>
    </source>
</reference>
<evidence type="ECO:0000256" key="1">
    <source>
        <dbReference type="SAM" id="MobiDB-lite"/>
    </source>
</evidence>
<dbReference type="EMBL" id="JAAXOW010000005">
    <property type="protein sequence ID" value="NKX94171.1"/>
    <property type="molecule type" value="Genomic_DNA"/>
</dbReference>
<evidence type="ECO:0008006" key="5">
    <source>
        <dbReference type="Google" id="ProtNLM"/>
    </source>
</evidence>
<feature type="region of interest" description="Disordered" evidence="1">
    <location>
        <begin position="1"/>
        <end position="32"/>
    </location>
</feature>
<dbReference type="RefSeq" id="WP_168448236.1">
    <property type="nucleotide sequence ID" value="NZ_JAAXOW010000005.1"/>
</dbReference>
<keyword evidence="2" id="KW-0812">Transmembrane</keyword>
<evidence type="ECO:0000256" key="2">
    <source>
        <dbReference type="SAM" id="Phobius"/>
    </source>
</evidence>
<comment type="caution">
    <text evidence="3">The sequence shown here is derived from an EMBL/GenBank/DDBJ whole genome shotgun (WGS) entry which is preliminary data.</text>
</comment>
<feature type="transmembrane region" description="Helical" evidence="2">
    <location>
        <begin position="104"/>
        <end position="126"/>
    </location>
</feature>
<sequence>MPPPPPPGPVPFSGPSAAEHLTPAWPGGHAGAEHLGFSEQTYTAGSWSASAAASLVPRPTPPPGTDPVAIVAVPASVVLPPVGVVLAVVALVRTGQSRQRGRVLATAALLVGTLLTALVVLLPFLVPSLLPRLEGATSRVAPDVDGPVEVHVRQLTVGSCVRSLPSGNADRTTVVPCAEEHEARVVSQYVFREEGWPGTETVRDRVASSCSVSETEAAAGVRAVALVPTEGSWRQGDRQGLCLLTPDPL</sequence>
<keyword evidence="2" id="KW-1133">Transmembrane helix</keyword>
<accession>A0A9X5FH72</accession>
<evidence type="ECO:0000313" key="4">
    <source>
        <dbReference type="Proteomes" id="UP000774283"/>
    </source>
</evidence>